<organism evidence="2">
    <name type="scientific">Arion vulgaris</name>
    <dbReference type="NCBI Taxonomy" id="1028688"/>
    <lineage>
        <taxon>Eukaryota</taxon>
        <taxon>Metazoa</taxon>
        <taxon>Spiralia</taxon>
        <taxon>Lophotrochozoa</taxon>
        <taxon>Mollusca</taxon>
        <taxon>Gastropoda</taxon>
        <taxon>Heterobranchia</taxon>
        <taxon>Euthyneura</taxon>
        <taxon>Panpulmonata</taxon>
        <taxon>Eupulmonata</taxon>
        <taxon>Stylommatophora</taxon>
        <taxon>Helicina</taxon>
        <taxon>Arionoidea</taxon>
        <taxon>Arionidae</taxon>
        <taxon>Arion</taxon>
    </lineage>
</organism>
<proteinExistence type="predicted"/>
<gene>
    <name evidence="2" type="primary">ORF220289</name>
</gene>
<feature type="compositionally biased region" description="Low complexity" evidence="1">
    <location>
        <begin position="14"/>
        <end position="34"/>
    </location>
</feature>
<name>A0A0B7C1I8_9EUPU</name>
<sequence>EWQQLQHQYEHLRSSQQQSCSQQPATQNDQQQTTHFDQQLMTHIDQTYLPFNVSDDSTLVSQVHPLSINSA</sequence>
<protein>
    <submittedName>
        <fullName evidence="2">Uncharacterized protein</fullName>
    </submittedName>
</protein>
<dbReference type="AlphaFoldDB" id="A0A0B7C1I8"/>
<dbReference type="EMBL" id="HACG01052186">
    <property type="protein sequence ID" value="CEK99057.1"/>
    <property type="molecule type" value="Transcribed_RNA"/>
</dbReference>
<accession>A0A0B7C1I8</accession>
<feature type="non-terminal residue" evidence="2">
    <location>
        <position position="71"/>
    </location>
</feature>
<evidence type="ECO:0000256" key="1">
    <source>
        <dbReference type="SAM" id="MobiDB-lite"/>
    </source>
</evidence>
<reference evidence="2" key="1">
    <citation type="submission" date="2014-12" db="EMBL/GenBank/DDBJ databases">
        <title>Insight into the proteome of Arion vulgaris.</title>
        <authorList>
            <person name="Aradska J."/>
            <person name="Bulat T."/>
            <person name="Smidak R."/>
            <person name="Sarate P."/>
            <person name="Gangsoo J."/>
            <person name="Sialana F."/>
            <person name="Bilban M."/>
            <person name="Lubec G."/>
        </authorList>
    </citation>
    <scope>NUCLEOTIDE SEQUENCE</scope>
    <source>
        <tissue evidence="2">Skin</tissue>
    </source>
</reference>
<feature type="region of interest" description="Disordered" evidence="1">
    <location>
        <begin position="13"/>
        <end position="37"/>
    </location>
</feature>
<evidence type="ECO:0000313" key="2">
    <source>
        <dbReference type="EMBL" id="CEK99057.1"/>
    </source>
</evidence>
<feature type="non-terminal residue" evidence="2">
    <location>
        <position position="1"/>
    </location>
</feature>